<protein>
    <submittedName>
        <fullName evidence="2">Uncharacterized protein</fullName>
    </submittedName>
</protein>
<feature type="transmembrane region" description="Helical" evidence="1">
    <location>
        <begin position="20"/>
        <end position="38"/>
    </location>
</feature>
<keyword evidence="3" id="KW-1185">Reference proteome</keyword>
<sequence>MGTSTRLVGPVVAPFMSRPLTPSATCIVYSILWAFPVLRTVKKALFQFRYIAIHPMMYESIANYPRRKICDEKCESKKNLDGPDLRSSVVWKPLAL</sequence>
<gene>
    <name evidence="2" type="ORF">NEZAVI_LOCUS5689</name>
</gene>
<dbReference type="AlphaFoldDB" id="A0A9P0H2S8"/>
<dbReference type="EMBL" id="OV725079">
    <property type="protein sequence ID" value="CAH1395398.1"/>
    <property type="molecule type" value="Genomic_DNA"/>
</dbReference>
<proteinExistence type="predicted"/>
<keyword evidence="1" id="KW-0472">Membrane</keyword>
<evidence type="ECO:0000313" key="3">
    <source>
        <dbReference type="Proteomes" id="UP001152798"/>
    </source>
</evidence>
<evidence type="ECO:0000313" key="2">
    <source>
        <dbReference type="EMBL" id="CAH1395398.1"/>
    </source>
</evidence>
<dbReference type="Proteomes" id="UP001152798">
    <property type="component" value="Chromosome 3"/>
</dbReference>
<keyword evidence="1" id="KW-1133">Transmembrane helix</keyword>
<keyword evidence="1" id="KW-0812">Transmembrane</keyword>
<organism evidence="2 3">
    <name type="scientific">Nezara viridula</name>
    <name type="common">Southern green stink bug</name>
    <name type="synonym">Cimex viridulus</name>
    <dbReference type="NCBI Taxonomy" id="85310"/>
    <lineage>
        <taxon>Eukaryota</taxon>
        <taxon>Metazoa</taxon>
        <taxon>Ecdysozoa</taxon>
        <taxon>Arthropoda</taxon>
        <taxon>Hexapoda</taxon>
        <taxon>Insecta</taxon>
        <taxon>Pterygota</taxon>
        <taxon>Neoptera</taxon>
        <taxon>Paraneoptera</taxon>
        <taxon>Hemiptera</taxon>
        <taxon>Heteroptera</taxon>
        <taxon>Panheteroptera</taxon>
        <taxon>Pentatomomorpha</taxon>
        <taxon>Pentatomoidea</taxon>
        <taxon>Pentatomidae</taxon>
        <taxon>Pentatominae</taxon>
        <taxon>Nezara</taxon>
    </lineage>
</organism>
<evidence type="ECO:0000256" key="1">
    <source>
        <dbReference type="SAM" id="Phobius"/>
    </source>
</evidence>
<reference evidence="2" key="1">
    <citation type="submission" date="2022-01" db="EMBL/GenBank/DDBJ databases">
        <authorList>
            <person name="King R."/>
        </authorList>
    </citation>
    <scope>NUCLEOTIDE SEQUENCE</scope>
</reference>
<accession>A0A9P0H2S8</accession>
<name>A0A9P0H2S8_NEZVI</name>